<evidence type="ECO:0000313" key="4">
    <source>
        <dbReference type="Proteomes" id="UP000242561"/>
    </source>
</evidence>
<dbReference type="PROSITE" id="PS51257">
    <property type="entry name" value="PROKAR_LIPOPROTEIN"/>
    <property type="match status" value="1"/>
</dbReference>
<evidence type="ECO:0008006" key="5">
    <source>
        <dbReference type="Google" id="ProtNLM"/>
    </source>
</evidence>
<keyword evidence="2" id="KW-0732">Signal</keyword>
<evidence type="ECO:0000313" key="3">
    <source>
        <dbReference type="EMBL" id="APG63201.1"/>
    </source>
</evidence>
<name>A0A1L3JDI4_9SPHN</name>
<evidence type="ECO:0000256" key="1">
    <source>
        <dbReference type="SAM" id="MobiDB-lite"/>
    </source>
</evidence>
<dbReference type="STRING" id="1913578.LPB140_10845"/>
<protein>
    <recommendedName>
        <fullName evidence="5">Lipoprotein</fullName>
    </recommendedName>
</protein>
<organism evidence="3 4">
    <name type="scientific">Sphingorhabdus lutea</name>
    <dbReference type="NCBI Taxonomy" id="1913578"/>
    <lineage>
        <taxon>Bacteria</taxon>
        <taxon>Pseudomonadati</taxon>
        <taxon>Pseudomonadota</taxon>
        <taxon>Alphaproteobacteria</taxon>
        <taxon>Sphingomonadales</taxon>
        <taxon>Sphingomonadaceae</taxon>
        <taxon>Sphingorhabdus</taxon>
    </lineage>
</organism>
<dbReference type="Proteomes" id="UP000242561">
    <property type="component" value="Chromosome"/>
</dbReference>
<accession>A0A1L3JDI4</accession>
<dbReference type="RefSeq" id="WP_072559852.1">
    <property type="nucleotide sequence ID" value="NZ_CP018154.1"/>
</dbReference>
<sequence>MLNKYHLIALSLSLMAGACVPNAPAPEPAPPTKSQEIKAPPPAPLENRADWPKGEWTDWPISSGNWVYRNDARGSIALFGVPNDDALVTLRCDQQMRKLYFSRQISGAQLGQAGMKMTLRASQGLKQFDALPVGGENTYVAAVINQNDQILDALIYSRGRFAVELTNVKPVAIPAWPELARVVEDCR</sequence>
<proteinExistence type="predicted"/>
<keyword evidence="4" id="KW-1185">Reference proteome</keyword>
<dbReference type="OrthoDB" id="7629232at2"/>
<dbReference type="KEGG" id="sphl:LPB140_10845"/>
<feature type="signal peptide" evidence="2">
    <location>
        <begin position="1"/>
        <end position="25"/>
    </location>
</feature>
<reference evidence="3 4" key="1">
    <citation type="submission" date="2016-11" db="EMBL/GenBank/DDBJ databases">
        <title>Sphingorhabdus sp. LPB0140, isolated from marine environment.</title>
        <authorList>
            <person name="Kim E."/>
            <person name="Yi H."/>
        </authorList>
    </citation>
    <scope>NUCLEOTIDE SEQUENCE [LARGE SCALE GENOMIC DNA]</scope>
    <source>
        <strain evidence="3 4">LPB0140</strain>
    </source>
</reference>
<feature type="chain" id="PRO_5013267420" description="Lipoprotein" evidence="2">
    <location>
        <begin position="26"/>
        <end position="187"/>
    </location>
</feature>
<dbReference type="EMBL" id="CP018154">
    <property type="protein sequence ID" value="APG63201.1"/>
    <property type="molecule type" value="Genomic_DNA"/>
</dbReference>
<dbReference type="AlphaFoldDB" id="A0A1L3JDI4"/>
<evidence type="ECO:0000256" key="2">
    <source>
        <dbReference type="SAM" id="SignalP"/>
    </source>
</evidence>
<gene>
    <name evidence="3" type="ORF">LPB140_10845</name>
</gene>
<feature type="region of interest" description="Disordered" evidence="1">
    <location>
        <begin position="25"/>
        <end position="54"/>
    </location>
</feature>